<dbReference type="InterPro" id="IPR042100">
    <property type="entry name" value="Bug_dom1"/>
</dbReference>
<evidence type="ECO:0000256" key="2">
    <source>
        <dbReference type="SAM" id="SignalP"/>
    </source>
</evidence>
<keyword evidence="4" id="KW-1185">Reference proteome</keyword>
<dbReference type="SUPFAM" id="SSF53850">
    <property type="entry name" value="Periplasmic binding protein-like II"/>
    <property type="match status" value="1"/>
</dbReference>
<dbReference type="Proteomes" id="UP001246690">
    <property type="component" value="Chromosome"/>
</dbReference>
<dbReference type="PANTHER" id="PTHR42928">
    <property type="entry name" value="TRICARBOXYLATE-BINDING PROTEIN"/>
    <property type="match status" value="1"/>
</dbReference>
<dbReference type="EMBL" id="CP133838">
    <property type="protein sequence ID" value="WMY73237.1"/>
    <property type="molecule type" value="Genomic_DNA"/>
</dbReference>
<accession>A0ABY9SAY8</accession>
<dbReference type="Gene3D" id="3.40.190.150">
    <property type="entry name" value="Bordetella uptake gene, domain 1"/>
    <property type="match status" value="1"/>
</dbReference>
<keyword evidence="2" id="KW-0732">Signal</keyword>
<reference evidence="3 4" key="1">
    <citation type="submission" date="2023-09" db="EMBL/GenBank/DDBJ databases">
        <title>Buttiauxella selenatireducens sp. nov., isolated from the rhizosphere of Cardamine hupingshanesis.</title>
        <authorList>
            <person name="Zhang S."/>
            <person name="Xu Z."/>
            <person name="Wang H."/>
            <person name="Guo Y."/>
        </authorList>
    </citation>
    <scope>NUCLEOTIDE SEQUENCE [LARGE SCALE GENOMIC DNA]</scope>
    <source>
        <strain evidence="3 4">R73</strain>
    </source>
</reference>
<dbReference type="RefSeq" id="WP_309875553.1">
    <property type="nucleotide sequence ID" value="NZ_CP133838.1"/>
</dbReference>
<name>A0ABY9SAY8_9ENTR</name>
<comment type="similarity">
    <text evidence="1">Belongs to the UPF0065 (bug) family.</text>
</comment>
<dbReference type="PIRSF" id="PIRSF017082">
    <property type="entry name" value="YflP"/>
    <property type="match status" value="1"/>
</dbReference>
<evidence type="ECO:0000313" key="4">
    <source>
        <dbReference type="Proteomes" id="UP001246690"/>
    </source>
</evidence>
<dbReference type="Gene3D" id="3.40.190.10">
    <property type="entry name" value="Periplasmic binding protein-like II"/>
    <property type="match status" value="1"/>
</dbReference>
<dbReference type="PANTHER" id="PTHR42928:SF3">
    <property type="entry name" value="UPF0065 PROTEIN YFLP"/>
    <property type="match status" value="1"/>
</dbReference>
<feature type="signal peptide" evidence="2">
    <location>
        <begin position="1"/>
        <end position="23"/>
    </location>
</feature>
<dbReference type="CDD" id="cd07012">
    <property type="entry name" value="PBP2_Bug_TTT"/>
    <property type="match status" value="1"/>
</dbReference>
<protein>
    <submittedName>
        <fullName evidence="3">Tripartite tricarboxylate transporter substrate binding protein</fullName>
    </submittedName>
</protein>
<evidence type="ECO:0000256" key="1">
    <source>
        <dbReference type="ARBA" id="ARBA00006987"/>
    </source>
</evidence>
<evidence type="ECO:0000313" key="3">
    <source>
        <dbReference type="EMBL" id="WMY73237.1"/>
    </source>
</evidence>
<sequence length="326" mass="35413">MKRTLLSAFTASALLLTVFNTLAAEVPSRTECIAPAKPGGGFDLTCKLIQVSLQETGVIEKPMRVTYMPGGVGAVAYNAIVAQRPAEAGTVVAFSGGSLLNLSQGKFGRYGVDDVRWLASVGTDYGMIAVRADSPWKDLKSLLAAMEKDPNSVVIGAGASIGSQDWMKTALLAQKAHVDPHKMRYVAFEGGGESVTALMGNHVQAVSGDLSEMVPYLSGDKLRVLAVFSDKRLPGELAKIPTAQEQGFDLVWPIIRGFYVGPKVSDAEYQWWVDTFNALQQTEDFKKQRDLRGLFEFNMSGKELDDYVKKQVTSYREQAKAFGLAK</sequence>
<feature type="chain" id="PRO_5046527291" evidence="2">
    <location>
        <begin position="24"/>
        <end position="326"/>
    </location>
</feature>
<dbReference type="Pfam" id="PF03401">
    <property type="entry name" value="TctC"/>
    <property type="match status" value="1"/>
</dbReference>
<dbReference type="InterPro" id="IPR005064">
    <property type="entry name" value="BUG"/>
</dbReference>
<gene>
    <name evidence="3" type="ORF">RHD99_17460</name>
</gene>
<proteinExistence type="inferred from homology"/>
<organism evidence="3 4">
    <name type="scientific">Buttiauxella selenatireducens</name>
    <dbReference type="NCBI Taxonomy" id="3073902"/>
    <lineage>
        <taxon>Bacteria</taxon>
        <taxon>Pseudomonadati</taxon>
        <taxon>Pseudomonadota</taxon>
        <taxon>Gammaproteobacteria</taxon>
        <taxon>Enterobacterales</taxon>
        <taxon>Enterobacteriaceae</taxon>
        <taxon>Buttiauxella</taxon>
    </lineage>
</organism>